<keyword evidence="5" id="KW-0012">Acyltransferase</keyword>
<comment type="subcellular location">
    <subcellularLocation>
        <location evidence="1">Membrane</location>
    </subcellularLocation>
</comment>
<keyword evidence="5" id="KW-0808">Transferase</keyword>
<gene>
    <name evidence="5" type="ORF">ACFQ4B_01840</name>
</gene>
<dbReference type="PANTHER" id="PTHR23028">
    <property type="entry name" value="ACETYLTRANSFERASE"/>
    <property type="match status" value="1"/>
</dbReference>
<protein>
    <submittedName>
        <fullName evidence="5">Acyltransferase family protein</fullName>
        <ecNumber evidence="5">2.3.-.-</ecNumber>
    </submittedName>
</protein>
<comment type="similarity">
    <text evidence="2">Belongs to the acyltransferase 3 family.</text>
</comment>
<evidence type="ECO:0000313" key="6">
    <source>
        <dbReference type="Proteomes" id="UP001597180"/>
    </source>
</evidence>
<feature type="transmembrane region" description="Helical" evidence="3">
    <location>
        <begin position="216"/>
        <end position="233"/>
    </location>
</feature>
<keyword evidence="3" id="KW-0812">Transmembrane</keyword>
<dbReference type="Proteomes" id="UP001597180">
    <property type="component" value="Unassembled WGS sequence"/>
</dbReference>
<feature type="transmembrane region" description="Helical" evidence="3">
    <location>
        <begin position="89"/>
        <end position="111"/>
    </location>
</feature>
<keyword evidence="3" id="KW-0472">Membrane</keyword>
<dbReference type="InterPro" id="IPR002656">
    <property type="entry name" value="Acyl_transf_3_dom"/>
</dbReference>
<dbReference type="InterPro" id="IPR050879">
    <property type="entry name" value="Acyltransferase_3"/>
</dbReference>
<proteinExistence type="inferred from homology"/>
<feature type="transmembrane region" description="Helical" evidence="3">
    <location>
        <begin position="305"/>
        <end position="330"/>
    </location>
</feature>
<dbReference type="GO" id="GO:0016746">
    <property type="term" value="F:acyltransferase activity"/>
    <property type="evidence" value="ECO:0007669"/>
    <property type="project" value="UniProtKB-KW"/>
</dbReference>
<evidence type="ECO:0000256" key="1">
    <source>
        <dbReference type="ARBA" id="ARBA00004370"/>
    </source>
</evidence>
<feature type="transmembrane region" description="Helical" evidence="3">
    <location>
        <begin position="274"/>
        <end position="293"/>
    </location>
</feature>
<dbReference type="Pfam" id="PF01757">
    <property type="entry name" value="Acyl_transf_3"/>
    <property type="match status" value="1"/>
</dbReference>
<sequence>MEKRFTIPYIQAARGIAVVLVMLFHASQMANKYFQINFLGVSDMGRSGGYAYFFVLTGFLMYTLYHNHFGRSGIWLSFIVKRFLRIYPLYWIVTLAVIPVYFLVPSFGLGFETKPSEIIRSLFLIPGPNPPILGVAWSLIYIVFFYAAFSLLFVLKKPAAALLFAVWVTIIGLNSLGWIHLKDHLWIHFLFDGLHLEFMLGVTIAILTRHTRIRNGFGWLAAGIAVFPVVWGLRHANPDFSYVNTLYTIGSALVLVGIGSLKMKAPAWLKPLQFLGDASYSILLTSLIGLSITMKLAKAAHLTNWISPSAAAALCFLMALAICCTFYGLIEKPLVQRLRQLLLPKVQPAATPSK</sequence>
<feature type="domain" description="Acyltransferase 3" evidence="4">
    <location>
        <begin position="8"/>
        <end position="327"/>
    </location>
</feature>
<dbReference type="RefSeq" id="WP_345587667.1">
    <property type="nucleotide sequence ID" value="NZ_BAABJG010000012.1"/>
</dbReference>
<evidence type="ECO:0000256" key="3">
    <source>
        <dbReference type="SAM" id="Phobius"/>
    </source>
</evidence>
<organism evidence="5 6">
    <name type="scientific">Paenibacillus vulneris</name>
    <dbReference type="NCBI Taxonomy" id="1133364"/>
    <lineage>
        <taxon>Bacteria</taxon>
        <taxon>Bacillati</taxon>
        <taxon>Bacillota</taxon>
        <taxon>Bacilli</taxon>
        <taxon>Bacillales</taxon>
        <taxon>Paenibacillaceae</taxon>
        <taxon>Paenibacillus</taxon>
    </lineage>
</organism>
<comment type="caution">
    <text evidence="5">The sequence shown here is derived from an EMBL/GenBank/DDBJ whole genome shotgun (WGS) entry which is preliminary data.</text>
</comment>
<evidence type="ECO:0000256" key="2">
    <source>
        <dbReference type="ARBA" id="ARBA00007400"/>
    </source>
</evidence>
<dbReference type="EMBL" id="JBHTLU010000006">
    <property type="protein sequence ID" value="MFD1218847.1"/>
    <property type="molecule type" value="Genomic_DNA"/>
</dbReference>
<feature type="transmembrane region" description="Helical" evidence="3">
    <location>
        <begin position="50"/>
        <end position="68"/>
    </location>
</feature>
<accession>A0ABW3UD64</accession>
<keyword evidence="3" id="KW-1133">Transmembrane helix</keyword>
<feature type="transmembrane region" description="Helical" evidence="3">
    <location>
        <begin position="161"/>
        <end position="179"/>
    </location>
</feature>
<evidence type="ECO:0000259" key="4">
    <source>
        <dbReference type="Pfam" id="PF01757"/>
    </source>
</evidence>
<feature type="transmembrane region" description="Helical" evidence="3">
    <location>
        <begin position="131"/>
        <end position="154"/>
    </location>
</feature>
<feature type="transmembrane region" description="Helical" evidence="3">
    <location>
        <begin position="12"/>
        <end position="30"/>
    </location>
</feature>
<dbReference type="EC" id="2.3.-.-" evidence="5"/>
<evidence type="ECO:0000313" key="5">
    <source>
        <dbReference type="EMBL" id="MFD1218847.1"/>
    </source>
</evidence>
<dbReference type="PANTHER" id="PTHR23028:SF131">
    <property type="entry name" value="BLR2367 PROTEIN"/>
    <property type="match status" value="1"/>
</dbReference>
<feature type="transmembrane region" description="Helical" evidence="3">
    <location>
        <begin position="185"/>
        <end position="207"/>
    </location>
</feature>
<reference evidence="6" key="1">
    <citation type="journal article" date="2019" name="Int. J. Syst. Evol. Microbiol.">
        <title>The Global Catalogue of Microorganisms (GCM) 10K type strain sequencing project: providing services to taxonomists for standard genome sequencing and annotation.</title>
        <authorList>
            <consortium name="The Broad Institute Genomics Platform"/>
            <consortium name="The Broad Institute Genome Sequencing Center for Infectious Disease"/>
            <person name="Wu L."/>
            <person name="Ma J."/>
        </authorList>
    </citation>
    <scope>NUCLEOTIDE SEQUENCE [LARGE SCALE GENOMIC DNA]</scope>
    <source>
        <strain evidence="6">CCUG 53270</strain>
    </source>
</reference>
<name>A0ABW3UD64_9BACL</name>
<keyword evidence="6" id="KW-1185">Reference proteome</keyword>
<feature type="transmembrane region" description="Helical" evidence="3">
    <location>
        <begin position="245"/>
        <end position="262"/>
    </location>
</feature>